<reference evidence="2" key="1">
    <citation type="submission" date="2023-07" db="EMBL/GenBank/DDBJ databases">
        <title>Marinomonas vulgaris A79, complete genome.</title>
        <authorList>
            <person name="Ying J.-J."/>
        </authorList>
    </citation>
    <scope>NUCLEOTIDE SEQUENCE [LARGE SCALE GENOMIC DNA]</scope>
    <source>
        <strain evidence="2">A79</strain>
    </source>
</reference>
<dbReference type="EMBL" id="JAGSSV010000001">
    <property type="protein sequence ID" value="MBR7887432.1"/>
    <property type="molecule type" value="Genomic_DNA"/>
</dbReference>
<dbReference type="NCBIfam" id="TIGR02548">
    <property type="entry name" value="casB_cse2"/>
    <property type="match status" value="1"/>
</dbReference>
<dbReference type="Gene3D" id="1.10.520.40">
    <property type="entry name" value="CRISPR-associated protein Cse2"/>
    <property type="match status" value="1"/>
</dbReference>
<dbReference type="InterPro" id="IPR038287">
    <property type="entry name" value="Cse2_sf"/>
</dbReference>
<dbReference type="InterPro" id="IPR013382">
    <property type="entry name" value="CRISPR-assoc_prot_Cse2"/>
</dbReference>
<evidence type="ECO:0000313" key="2">
    <source>
        <dbReference type="Proteomes" id="UP000679722"/>
    </source>
</evidence>
<keyword evidence="2" id="KW-1185">Reference proteome</keyword>
<organism evidence="1 2">
    <name type="scientific">Marinomonas vulgaris</name>
    <dbReference type="NCBI Taxonomy" id="2823372"/>
    <lineage>
        <taxon>Bacteria</taxon>
        <taxon>Pseudomonadati</taxon>
        <taxon>Pseudomonadota</taxon>
        <taxon>Gammaproteobacteria</taxon>
        <taxon>Oceanospirillales</taxon>
        <taxon>Oceanospirillaceae</taxon>
        <taxon>Marinomonas</taxon>
    </lineage>
</organism>
<comment type="caution">
    <text evidence="1">The sequence shown here is derived from an EMBL/GenBank/DDBJ whole genome shotgun (WGS) entry which is preliminary data.</text>
</comment>
<dbReference type="RefSeq" id="WP_211534742.1">
    <property type="nucleotide sequence ID" value="NZ_JAGSSV010000001.1"/>
</dbReference>
<dbReference type="Proteomes" id="UP000679722">
    <property type="component" value="Unassembled WGS sequence"/>
</dbReference>
<proteinExistence type="predicted"/>
<sequence>MSEKISFHPEAALGHLLLRWWQGLENDKGTRAELRRAHNLTAVALTAAYQRFYRQALSSGWPEDAAPWQNERLSAIVGLLAHVKSNDGRKLAEIMSEGERPAFSVLRFRRLLEAPTLDDVFLSLRRALPIIGHQANVHQIASDLLHWGDKTKKEWAYSYRWPAKAQA</sequence>
<evidence type="ECO:0000313" key="1">
    <source>
        <dbReference type="EMBL" id="MBR7887432.1"/>
    </source>
</evidence>
<dbReference type="Pfam" id="PF09485">
    <property type="entry name" value="CRISPR_Cse2"/>
    <property type="match status" value="1"/>
</dbReference>
<protein>
    <submittedName>
        <fullName evidence="1">Type I-E CRISPR-associated protein Cse2/CasB</fullName>
    </submittedName>
</protein>
<gene>
    <name evidence="1" type="primary">casB</name>
    <name evidence="1" type="ORF">J9B83_00650</name>
</gene>
<name>A0ABS5H7M0_9GAMM</name>
<dbReference type="CDD" id="cd09731">
    <property type="entry name" value="Cse2_I-E"/>
    <property type="match status" value="1"/>
</dbReference>
<accession>A0ABS5H7M0</accession>